<accession>A0AA85J0I0</accession>
<evidence type="ECO:0000256" key="1">
    <source>
        <dbReference type="SAM" id="MobiDB-lite"/>
    </source>
</evidence>
<reference evidence="2" key="1">
    <citation type="submission" date="2022-06" db="EMBL/GenBank/DDBJ databases">
        <authorList>
            <person name="Berger JAMES D."/>
            <person name="Berger JAMES D."/>
        </authorList>
    </citation>
    <scope>NUCLEOTIDE SEQUENCE [LARGE SCALE GENOMIC DNA]</scope>
</reference>
<reference evidence="3" key="2">
    <citation type="submission" date="2023-11" db="UniProtKB">
        <authorList>
            <consortium name="WormBaseParasite"/>
        </authorList>
    </citation>
    <scope>IDENTIFICATION</scope>
</reference>
<dbReference type="AlphaFoldDB" id="A0AA85J0I0"/>
<keyword evidence="2" id="KW-1185">Reference proteome</keyword>
<dbReference type="WBParaSite" id="TREG1_115250.1">
    <property type="protein sequence ID" value="TREG1_115250.1"/>
    <property type="gene ID" value="TREG1_115250"/>
</dbReference>
<dbReference type="Proteomes" id="UP000050795">
    <property type="component" value="Unassembled WGS sequence"/>
</dbReference>
<feature type="region of interest" description="Disordered" evidence="1">
    <location>
        <begin position="160"/>
        <end position="188"/>
    </location>
</feature>
<protein>
    <submittedName>
        <fullName evidence="3">Uncharacterized protein</fullName>
    </submittedName>
</protein>
<name>A0AA85J0I0_TRIRE</name>
<evidence type="ECO:0000313" key="3">
    <source>
        <dbReference type="WBParaSite" id="TREG1_115250.1"/>
    </source>
</evidence>
<sequence length="202" mass="23623">MNPISKLLKLKQRYHQHHHKTKPEETLNPCIDEQPVVLRNKSSTIKQLTRSKSEITKQPVKKVRFKSNGTLSLKAMRRRKQLEEEMMQFDGELCRMDENLDLLKNKKTNDEIIKTLKVGVRSLRHLQRKALSYQAESDYDDGEFQVTEEELEEELRQLELLSNQQKNSQSPPPESNAEPTLLSKMNNRVEDDSIKALVDWAN</sequence>
<proteinExistence type="predicted"/>
<evidence type="ECO:0000313" key="2">
    <source>
        <dbReference type="Proteomes" id="UP000050795"/>
    </source>
</evidence>
<organism evidence="2 3">
    <name type="scientific">Trichobilharzia regenti</name>
    <name type="common">Nasal bird schistosome</name>
    <dbReference type="NCBI Taxonomy" id="157069"/>
    <lineage>
        <taxon>Eukaryota</taxon>
        <taxon>Metazoa</taxon>
        <taxon>Spiralia</taxon>
        <taxon>Lophotrochozoa</taxon>
        <taxon>Platyhelminthes</taxon>
        <taxon>Trematoda</taxon>
        <taxon>Digenea</taxon>
        <taxon>Strigeidida</taxon>
        <taxon>Schistosomatoidea</taxon>
        <taxon>Schistosomatidae</taxon>
        <taxon>Trichobilharzia</taxon>
    </lineage>
</organism>